<dbReference type="InterPro" id="IPR009686">
    <property type="entry name" value="Senescence/spartin_C"/>
</dbReference>
<accession>A0A0M0J6H0</accession>
<protein>
    <recommendedName>
        <fullName evidence="2">Senescence domain-containing protein</fullName>
    </recommendedName>
</protein>
<dbReference type="AlphaFoldDB" id="A0A0M0J6H0"/>
<keyword evidence="4" id="KW-1185">Reference proteome</keyword>
<evidence type="ECO:0000313" key="4">
    <source>
        <dbReference type="Proteomes" id="UP000037460"/>
    </source>
</evidence>
<dbReference type="PANTHER" id="PTHR21068">
    <property type="entry name" value="SPARTIN"/>
    <property type="match status" value="1"/>
</dbReference>
<dbReference type="Pfam" id="PF06911">
    <property type="entry name" value="Senescence"/>
    <property type="match status" value="1"/>
</dbReference>
<reference evidence="4" key="1">
    <citation type="journal article" date="2015" name="PLoS Genet.">
        <title>Genome Sequence and Transcriptome Analyses of Chrysochromulina tobin: Metabolic Tools for Enhanced Algal Fitness in the Prominent Order Prymnesiales (Haptophyceae).</title>
        <authorList>
            <person name="Hovde B.T."/>
            <person name="Deodato C.R."/>
            <person name="Hunsperger H.M."/>
            <person name="Ryken S.A."/>
            <person name="Yost W."/>
            <person name="Jha R.K."/>
            <person name="Patterson J."/>
            <person name="Monnat R.J. Jr."/>
            <person name="Barlow S.B."/>
            <person name="Starkenburg S.R."/>
            <person name="Cattolico R.A."/>
        </authorList>
    </citation>
    <scope>NUCLEOTIDE SEQUENCE</scope>
    <source>
        <strain evidence="4">CCMP291</strain>
    </source>
</reference>
<dbReference type="InterPro" id="IPR045036">
    <property type="entry name" value="Spartin-like"/>
</dbReference>
<feature type="region of interest" description="Disordered" evidence="1">
    <location>
        <begin position="400"/>
        <end position="424"/>
    </location>
</feature>
<dbReference type="Proteomes" id="UP000037460">
    <property type="component" value="Unassembled WGS sequence"/>
</dbReference>
<feature type="domain" description="Senescence" evidence="2">
    <location>
        <begin position="141"/>
        <end position="309"/>
    </location>
</feature>
<comment type="caution">
    <text evidence="3">The sequence shown here is derived from an EMBL/GenBank/DDBJ whole genome shotgun (WGS) entry which is preliminary data.</text>
</comment>
<evidence type="ECO:0000256" key="1">
    <source>
        <dbReference type="SAM" id="MobiDB-lite"/>
    </source>
</evidence>
<sequence length="424" mass="43975">MRAAAVACLGNEKENEKAVARVALLGDGTHFVQCTGSLIVKGRRLVHVPSPDGPDNQAVDVWDRSLDDDGCAIFWTVPCIELGCSMQGGGITLLRFEHSDFPARERLAMMLGLPPPSELSNDVDEGGLFAAAVAEEAAMSIQIGGQAAARCIKSGAAVITDGLVCALSEIRTHVQPDEREAFVAPEVIQVVNTTRTVANAALRFTGMVGSGVAAVAGAIGTAAAQHLATNQPDTPTVAALKVIGGASISAICTIGQELEHSAVEIGKTSGAVVEAAVRHKWGDEAGQCSHAACTAGRREFVIATAKAALRTTASDKETEAAASSASDAPAAAEVIEEIAVDGVLSVHEARRRLEGRQLLQQIEGSLLIDFDESSEAALPPPSVDEGSLLIDFDQSGATALPPSVELHAPPRPHPTNDVRWASVD</sequence>
<dbReference type="GO" id="GO:0005886">
    <property type="term" value="C:plasma membrane"/>
    <property type="evidence" value="ECO:0007669"/>
    <property type="project" value="TreeGrafter"/>
</dbReference>
<evidence type="ECO:0000313" key="3">
    <source>
        <dbReference type="EMBL" id="KOO22035.1"/>
    </source>
</evidence>
<name>A0A0M0J6H0_9EUKA</name>
<gene>
    <name evidence="3" type="ORF">Ctob_002951</name>
</gene>
<organism evidence="3 4">
    <name type="scientific">Chrysochromulina tobinii</name>
    <dbReference type="NCBI Taxonomy" id="1460289"/>
    <lineage>
        <taxon>Eukaryota</taxon>
        <taxon>Haptista</taxon>
        <taxon>Haptophyta</taxon>
        <taxon>Prymnesiophyceae</taxon>
        <taxon>Prymnesiales</taxon>
        <taxon>Chrysochromulinaceae</taxon>
        <taxon>Chrysochromulina</taxon>
    </lineage>
</organism>
<proteinExistence type="predicted"/>
<dbReference type="PANTHER" id="PTHR21068:SF43">
    <property type="entry name" value="SPARTIN"/>
    <property type="match status" value="1"/>
</dbReference>
<dbReference type="EMBL" id="JWZX01003315">
    <property type="protein sequence ID" value="KOO22035.1"/>
    <property type="molecule type" value="Genomic_DNA"/>
</dbReference>
<evidence type="ECO:0000259" key="2">
    <source>
        <dbReference type="Pfam" id="PF06911"/>
    </source>
</evidence>